<name>A0A4R2L0K0_9FIRM</name>
<dbReference type="EMBL" id="SLWV01000004">
    <property type="protein sequence ID" value="TCO78707.1"/>
    <property type="molecule type" value="Genomic_DNA"/>
</dbReference>
<proteinExistence type="predicted"/>
<keyword evidence="2" id="KW-1185">Reference proteome</keyword>
<comment type="caution">
    <text evidence="1">The sequence shown here is derived from an EMBL/GenBank/DDBJ whole genome shotgun (WGS) entry which is preliminary data.</text>
</comment>
<sequence length="35" mass="4375">MKISTRKEFILYRRTNVREMSTKIIRRYVGWEAKN</sequence>
<accession>A0A4R2L0K0</accession>
<dbReference type="Proteomes" id="UP000294919">
    <property type="component" value="Unassembled WGS sequence"/>
</dbReference>
<evidence type="ECO:0000313" key="2">
    <source>
        <dbReference type="Proteomes" id="UP000294919"/>
    </source>
</evidence>
<gene>
    <name evidence="1" type="ORF">EV214_10492</name>
</gene>
<reference evidence="1 2" key="1">
    <citation type="submission" date="2019-03" db="EMBL/GenBank/DDBJ databases">
        <title>Genomic Encyclopedia of Type Strains, Phase IV (KMG-IV): sequencing the most valuable type-strain genomes for metagenomic binning, comparative biology and taxonomic classification.</title>
        <authorList>
            <person name="Goeker M."/>
        </authorList>
    </citation>
    <scope>NUCLEOTIDE SEQUENCE [LARGE SCALE GENOMIC DNA]</scope>
    <source>
        <strain evidence="1 2">DSM 102940</strain>
    </source>
</reference>
<organism evidence="1 2">
    <name type="scientific">Marinisporobacter balticus</name>
    <dbReference type="NCBI Taxonomy" id="2018667"/>
    <lineage>
        <taxon>Bacteria</taxon>
        <taxon>Bacillati</taxon>
        <taxon>Bacillota</taxon>
        <taxon>Clostridia</taxon>
        <taxon>Peptostreptococcales</taxon>
        <taxon>Thermotaleaceae</taxon>
        <taxon>Marinisporobacter</taxon>
    </lineage>
</organism>
<evidence type="ECO:0000313" key="1">
    <source>
        <dbReference type="EMBL" id="TCO78707.1"/>
    </source>
</evidence>
<protein>
    <submittedName>
        <fullName evidence="1">Uncharacterized protein</fullName>
    </submittedName>
</protein>
<dbReference type="AlphaFoldDB" id="A0A4R2L0K0"/>